<organism evidence="1 2">
    <name type="scientific">Heterorhabditis bacteriophora</name>
    <name type="common">Entomopathogenic nematode worm</name>
    <dbReference type="NCBI Taxonomy" id="37862"/>
    <lineage>
        <taxon>Eukaryota</taxon>
        <taxon>Metazoa</taxon>
        <taxon>Ecdysozoa</taxon>
        <taxon>Nematoda</taxon>
        <taxon>Chromadorea</taxon>
        <taxon>Rhabditida</taxon>
        <taxon>Rhabditina</taxon>
        <taxon>Rhabditomorpha</taxon>
        <taxon>Strongyloidea</taxon>
        <taxon>Heterorhabditidae</taxon>
        <taxon>Heterorhabditis</taxon>
    </lineage>
</organism>
<dbReference type="AlphaFoldDB" id="A0A1I7XBI9"/>
<dbReference type="WBParaSite" id="Hba_14882">
    <property type="protein sequence ID" value="Hba_14882"/>
    <property type="gene ID" value="Hba_14882"/>
</dbReference>
<protein>
    <submittedName>
        <fullName evidence="2">CID domain-containing protein</fullName>
    </submittedName>
</protein>
<name>A0A1I7XBI9_HETBA</name>
<accession>A0A1I7XBI9</accession>
<evidence type="ECO:0000313" key="2">
    <source>
        <dbReference type="WBParaSite" id="Hba_14882"/>
    </source>
</evidence>
<reference evidence="2" key="1">
    <citation type="submission" date="2016-11" db="UniProtKB">
        <authorList>
            <consortium name="WormBaseParasite"/>
        </authorList>
    </citation>
    <scope>IDENTIFICATION</scope>
</reference>
<dbReference type="Proteomes" id="UP000095283">
    <property type="component" value="Unplaced"/>
</dbReference>
<proteinExistence type="predicted"/>
<keyword evidence="1" id="KW-1185">Reference proteome</keyword>
<evidence type="ECO:0000313" key="1">
    <source>
        <dbReference type="Proteomes" id="UP000095283"/>
    </source>
</evidence>
<sequence>MQDHGTCCLASGLCTVHSNRIYKAAENFVKVVEQMFESEILTATFSKMALLPSDETPKKIAKTSNGIKGRKIATAVRRHTSPPARPPPADYAVTLAETDGGDNSDLDVEDIRGGSVTGEDMEQQMRELLSEINHCRVHDLILDKIESMEREPNTSSIGLRALLVQLFNYSQTLSVGY</sequence>